<organism evidence="2 3">
    <name type="scientific">Streptomyces albus (strain ATCC 21838 / DSM 41398 / FERM P-419 / JCM 4703 / NBRC 107858)</name>
    <dbReference type="NCBI Taxonomy" id="1081613"/>
    <lineage>
        <taxon>Bacteria</taxon>
        <taxon>Bacillati</taxon>
        <taxon>Actinomycetota</taxon>
        <taxon>Actinomycetes</taxon>
        <taxon>Kitasatosporales</taxon>
        <taxon>Streptomycetaceae</taxon>
        <taxon>Streptomyces</taxon>
    </lineage>
</organism>
<gene>
    <name evidence="2" type="ORF">SLNWT_4827</name>
</gene>
<feature type="region of interest" description="Disordered" evidence="1">
    <location>
        <begin position="167"/>
        <end position="208"/>
    </location>
</feature>
<reference evidence="2 3" key="1">
    <citation type="submission" date="2015-01" db="EMBL/GenBank/DDBJ databases">
        <title>Enhanced salinomycin production by adjusting the supply of polyketide extender units in Streptomyce albus DSM 41398.</title>
        <authorList>
            <person name="Lu C."/>
        </authorList>
    </citation>
    <scope>NUCLEOTIDE SEQUENCE [LARGE SCALE GENOMIC DNA]</scope>
    <source>
        <strain evidence="3">ATCC 21838 / DSM 41398 / FERM P-419 / JCM 4703 / NBRC 107858</strain>
    </source>
</reference>
<accession>A0A0B5EQW9</accession>
<evidence type="ECO:0000313" key="2">
    <source>
        <dbReference type="EMBL" id="AJE85203.1"/>
    </source>
</evidence>
<sequence>MSTRVLPRLRTTAAATLAGVLGAFLAGCGIRPTEVPTDYGAAPSRASCTLSAPETGARSAEDGIPVQIFLVCASQLVLADRSAQLPERPASADRLRVARALLDQLERLPSATERQVGYTTDIRRLTVRGPRSGDPTDTLRLSTAPEDLSAFALAQLVCTYANSAAADDRGGVTLGGPEAEPLRRYECPAEVRSRPSTEAPPNTVVERD</sequence>
<keyword evidence="2" id="KW-0449">Lipoprotein</keyword>
<evidence type="ECO:0000313" key="3">
    <source>
        <dbReference type="Proteomes" id="UP000031523"/>
    </source>
</evidence>
<evidence type="ECO:0000256" key="1">
    <source>
        <dbReference type="SAM" id="MobiDB-lite"/>
    </source>
</evidence>
<dbReference type="PROSITE" id="PS51257">
    <property type="entry name" value="PROKAR_LIPOPROTEIN"/>
    <property type="match status" value="1"/>
</dbReference>
<keyword evidence="3" id="KW-1185">Reference proteome</keyword>
<proteinExistence type="predicted"/>
<dbReference type="Proteomes" id="UP000031523">
    <property type="component" value="Chromosome"/>
</dbReference>
<protein>
    <submittedName>
        <fullName evidence="2">Lipoprotein</fullName>
    </submittedName>
</protein>
<name>A0A0B5EQW9_STRA4</name>
<feature type="compositionally biased region" description="Basic and acidic residues" evidence="1">
    <location>
        <begin position="180"/>
        <end position="195"/>
    </location>
</feature>
<dbReference type="AlphaFoldDB" id="A0A0B5EQW9"/>
<dbReference type="KEGG" id="sals:SLNWT_4827"/>
<dbReference type="EMBL" id="CP010519">
    <property type="protein sequence ID" value="AJE85203.1"/>
    <property type="molecule type" value="Genomic_DNA"/>
</dbReference>